<dbReference type="EMBL" id="BX569695">
    <property type="protein sequence ID" value="CAE08887.1"/>
    <property type="molecule type" value="Genomic_DNA"/>
</dbReference>
<comment type="cofactor">
    <cofactor evidence="2">
        <name>Fe cation</name>
        <dbReference type="ChEBI" id="CHEBI:24875"/>
    </cofactor>
    <text evidence="2">Binds 1 Fe cation per subunit.</text>
</comment>
<comment type="similarity">
    <text evidence="1 3">Belongs to the pirin family.</text>
</comment>
<dbReference type="Pfam" id="PF02678">
    <property type="entry name" value="Pirin"/>
    <property type="match status" value="1"/>
</dbReference>
<evidence type="ECO:0000313" key="6">
    <source>
        <dbReference type="EMBL" id="CAE08887.1"/>
    </source>
</evidence>
<dbReference type="CDD" id="cd02910">
    <property type="entry name" value="cupin_Yhhw_N"/>
    <property type="match status" value="1"/>
</dbReference>
<dbReference type="RefSeq" id="WP_011129225.1">
    <property type="nucleotide sequence ID" value="NC_005070.1"/>
</dbReference>
<sequence length="239" mass="26621">MTQPNLLIRPAVERFHSQRDWLDSWHTFSFAGHHDSNWMGFGPLLVINDDTIAAGEGFGMHPHRDMEIITVMVEGQINHQDSMGNAEVLRAGELQRMSAGTGIVHSEMNKGESPCRLLQIWIEPVHKGLEPSYEQRHIEVGKAWTPLLNPDPSQGAMAIDRPVRLWRAQPKQGQDLTLPEESGDTLWLQLINGSVQLEGIDGDAPDALHSGDGLGLRNQRNWTLTSQSDDADLLLFSLA</sequence>
<feature type="binding site" evidence="2">
    <location>
        <position position="61"/>
    </location>
    <ligand>
        <name>Fe cation</name>
        <dbReference type="ChEBI" id="CHEBI:24875"/>
    </ligand>
</feature>
<evidence type="ECO:0000313" key="7">
    <source>
        <dbReference type="Proteomes" id="UP000001422"/>
    </source>
</evidence>
<dbReference type="InterPro" id="IPR011051">
    <property type="entry name" value="RmlC_Cupin_sf"/>
</dbReference>
<dbReference type="InterPro" id="IPR041602">
    <property type="entry name" value="Quercetinase_C"/>
</dbReference>
<dbReference type="Gene3D" id="2.60.120.10">
    <property type="entry name" value="Jelly Rolls"/>
    <property type="match status" value="2"/>
</dbReference>
<feature type="binding site" evidence="2">
    <location>
        <position position="107"/>
    </location>
    <ligand>
        <name>Fe cation</name>
        <dbReference type="ChEBI" id="CHEBI:24875"/>
    </ligand>
</feature>
<feature type="domain" description="Pirin N-terminal" evidence="4">
    <location>
        <begin position="16"/>
        <end position="122"/>
    </location>
</feature>
<evidence type="ECO:0000256" key="3">
    <source>
        <dbReference type="RuleBase" id="RU003457"/>
    </source>
</evidence>
<keyword evidence="7" id="KW-1185">Reference proteome</keyword>
<dbReference type="HOGENOM" id="CLU_064194_2_2_3"/>
<dbReference type="InterPro" id="IPR003829">
    <property type="entry name" value="Pirin_N_dom"/>
</dbReference>
<gene>
    <name evidence="6" type="ordered locus">SYNW2372</name>
</gene>
<dbReference type="PANTHER" id="PTHR43212:SF3">
    <property type="entry name" value="QUERCETIN 2,3-DIOXYGENASE"/>
    <property type="match status" value="1"/>
</dbReference>
<name>Q7U3Q7_PARMW</name>
<keyword evidence="2" id="KW-0479">Metal-binding</keyword>
<feature type="binding site" evidence="2">
    <location>
        <position position="63"/>
    </location>
    <ligand>
        <name>Fe cation</name>
        <dbReference type="ChEBI" id="CHEBI:24875"/>
    </ligand>
</feature>
<evidence type="ECO:0008006" key="8">
    <source>
        <dbReference type="Google" id="ProtNLM"/>
    </source>
</evidence>
<keyword evidence="2" id="KW-0408">Iron</keyword>
<dbReference type="InterPro" id="IPR012093">
    <property type="entry name" value="Pirin"/>
</dbReference>
<evidence type="ECO:0000259" key="4">
    <source>
        <dbReference type="Pfam" id="PF02678"/>
    </source>
</evidence>
<organism evidence="6 7">
    <name type="scientific">Parasynechococcus marenigrum (strain WH8102)</name>
    <dbReference type="NCBI Taxonomy" id="84588"/>
    <lineage>
        <taxon>Bacteria</taxon>
        <taxon>Bacillati</taxon>
        <taxon>Cyanobacteriota</taxon>
        <taxon>Cyanophyceae</taxon>
        <taxon>Synechococcales</taxon>
        <taxon>Prochlorococcaceae</taxon>
        <taxon>Parasynechococcus</taxon>
        <taxon>Parasynechococcus marenigrum</taxon>
    </lineage>
</organism>
<dbReference type="PIRSF" id="PIRSF006232">
    <property type="entry name" value="Pirin"/>
    <property type="match status" value="1"/>
</dbReference>
<feature type="domain" description="Quercetin 2,3-dioxygenase C-terminal cupin" evidence="5">
    <location>
        <begin position="149"/>
        <end position="238"/>
    </location>
</feature>
<dbReference type="PANTHER" id="PTHR43212">
    <property type="entry name" value="QUERCETIN 2,3-DIOXYGENASE"/>
    <property type="match status" value="1"/>
</dbReference>
<dbReference type="Proteomes" id="UP000001422">
    <property type="component" value="Chromosome"/>
</dbReference>
<dbReference type="eggNOG" id="COG1741">
    <property type="taxonomic scope" value="Bacteria"/>
</dbReference>
<dbReference type="InterPro" id="IPR014710">
    <property type="entry name" value="RmlC-like_jellyroll"/>
</dbReference>
<evidence type="ECO:0000256" key="2">
    <source>
        <dbReference type="PIRSR" id="PIRSR006232-1"/>
    </source>
</evidence>
<feature type="binding site" evidence="2">
    <location>
        <position position="105"/>
    </location>
    <ligand>
        <name>Fe cation</name>
        <dbReference type="ChEBI" id="CHEBI:24875"/>
    </ligand>
</feature>
<evidence type="ECO:0000259" key="5">
    <source>
        <dbReference type="Pfam" id="PF17954"/>
    </source>
</evidence>
<dbReference type="KEGG" id="syw:SYNW2372"/>
<dbReference type="SUPFAM" id="SSF51182">
    <property type="entry name" value="RmlC-like cupins"/>
    <property type="match status" value="1"/>
</dbReference>
<reference evidence="6 7" key="1">
    <citation type="journal article" date="2003" name="Nature">
        <title>The genome of a motile marine Synechococcus.</title>
        <authorList>
            <person name="Palenik B."/>
            <person name="Brahamsha B."/>
            <person name="Larimer F."/>
            <person name="Land M."/>
            <person name="Hauser L."/>
            <person name="Chain P."/>
            <person name="Lamerdin J."/>
            <person name="Regala W."/>
            <person name="Allen E.A."/>
            <person name="McCarren J."/>
            <person name="Paulsen I."/>
            <person name="Dufresne A."/>
            <person name="Partensky F."/>
            <person name="Webb E."/>
            <person name="Waterbury J."/>
        </authorList>
    </citation>
    <scope>NUCLEOTIDE SEQUENCE [LARGE SCALE GENOMIC DNA]</scope>
    <source>
        <strain evidence="6 7">WH8102</strain>
    </source>
</reference>
<dbReference type="Pfam" id="PF17954">
    <property type="entry name" value="Pirin_C_2"/>
    <property type="match status" value="1"/>
</dbReference>
<proteinExistence type="inferred from homology"/>
<evidence type="ECO:0000256" key="1">
    <source>
        <dbReference type="ARBA" id="ARBA00008416"/>
    </source>
</evidence>
<dbReference type="AlphaFoldDB" id="Q7U3Q7"/>
<dbReference type="STRING" id="84588.SYNW2372"/>
<protein>
    <recommendedName>
        <fullName evidence="8">Pirin family protein</fullName>
    </recommendedName>
</protein>
<dbReference type="GO" id="GO:0046872">
    <property type="term" value="F:metal ion binding"/>
    <property type="evidence" value="ECO:0007669"/>
    <property type="project" value="UniProtKB-KW"/>
</dbReference>
<accession>Q7U3Q7</accession>